<dbReference type="PANTHER" id="PTHR35337">
    <property type="entry name" value="SLR1478 PROTEIN"/>
    <property type="match status" value="1"/>
</dbReference>
<proteinExistence type="predicted"/>
<protein>
    <submittedName>
        <fullName evidence="2">Putative membrane protein SpoIIM required for sporulation</fullName>
    </submittedName>
</protein>
<feature type="transmembrane region" description="Helical" evidence="1">
    <location>
        <begin position="117"/>
        <end position="135"/>
    </location>
</feature>
<comment type="caution">
    <text evidence="2">The sequence shown here is derived from an EMBL/GenBank/DDBJ whole genome shotgun (WGS) entry which is preliminary data.</text>
</comment>
<accession>A0A3D9FHG4</accession>
<name>A0A3D9FHG4_9SPHN</name>
<feature type="transmembrane region" description="Helical" evidence="1">
    <location>
        <begin position="244"/>
        <end position="263"/>
    </location>
</feature>
<feature type="transmembrane region" description="Helical" evidence="1">
    <location>
        <begin position="275"/>
        <end position="297"/>
    </location>
</feature>
<keyword evidence="1" id="KW-1133">Transmembrane helix</keyword>
<sequence>MDSVANQAVFSSSTFRAEREADWARLEELLRRAEGGSVKRLSDEDLLELPVLYRSALSALSVARATSLDMALIAYLEGLCTRAYFFVYGVRTSFGQRAISFFTEDWPIAIRALWRETLVSIALMLAGTLAAYLLVSNDPNWFSAIIPGELAGDRGPDATTEALRATLYDDGGESPLGVFATYLFTHNSQVSIFAFALGFAFGVPTALLMVYNGAILGAMIALFTGNGLGFELGGWLLIHGSTELFAIALAGAAGLHIGTRIMFPGAQTRLAAARNAGRTAATAMIGVIVMLLFAGLLEGFGRQLITDDWTRYAIAALMITVWCTYFYIPRLDRGER</sequence>
<organism evidence="2 3">
    <name type="scientific">Parasphingopyxis lamellibrachiae</name>
    <dbReference type="NCBI Taxonomy" id="680125"/>
    <lineage>
        <taxon>Bacteria</taxon>
        <taxon>Pseudomonadati</taxon>
        <taxon>Pseudomonadota</taxon>
        <taxon>Alphaproteobacteria</taxon>
        <taxon>Sphingomonadales</taxon>
        <taxon>Sphingomonadaceae</taxon>
        <taxon>Parasphingopyxis</taxon>
    </lineage>
</organism>
<dbReference type="RefSeq" id="WP_116235926.1">
    <property type="nucleotide sequence ID" value="NZ_QRDP01000004.1"/>
</dbReference>
<feature type="transmembrane region" description="Helical" evidence="1">
    <location>
        <begin position="218"/>
        <end position="238"/>
    </location>
</feature>
<dbReference type="AlphaFoldDB" id="A0A3D9FHG4"/>
<dbReference type="EMBL" id="QRDP01000004">
    <property type="protein sequence ID" value="RED16531.1"/>
    <property type="molecule type" value="Genomic_DNA"/>
</dbReference>
<dbReference type="Proteomes" id="UP000256310">
    <property type="component" value="Unassembled WGS sequence"/>
</dbReference>
<dbReference type="Pfam" id="PF01944">
    <property type="entry name" value="SpoIIM"/>
    <property type="match status" value="1"/>
</dbReference>
<keyword evidence="1" id="KW-0472">Membrane</keyword>
<dbReference type="PANTHER" id="PTHR35337:SF1">
    <property type="entry name" value="SLR1478 PROTEIN"/>
    <property type="match status" value="1"/>
</dbReference>
<feature type="transmembrane region" description="Helical" evidence="1">
    <location>
        <begin position="309"/>
        <end position="328"/>
    </location>
</feature>
<dbReference type="OrthoDB" id="7699993at2"/>
<evidence type="ECO:0000313" key="3">
    <source>
        <dbReference type="Proteomes" id="UP000256310"/>
    </source>
</evidence>
<evidence type="ECO:0000256" key="1">
    <source>
        <dbReference type="SAM" id="Phobius"/>
    </source>
</evidence>
<keyword evidence="1" id="KW-0812">Transmembrane</keyword>
<evidence type="ECO:0000313" key="2">
    <source>
        <dbReference type="EMBL" id="RED16531.1"/>
    </source>
</evidence>
<reference evidence="2 3" key="1">
    <citation type="submission" date="2018-07" db="EMBL/GenBank/DDBJ databases">
        <title>Genomic Encyclopedia of Type Strains, Phase IV (KMG-IV): sequencing the most valuable type-strain genomes for metagenomic binning, comparative biology and taxonomic classification.</title>
        <authorList>
            <person name="Goeker M."/>
        </authorList>
    </citation>
    <scope>NUCLEOTIDE SEQUENCE [LARGE SCALE GENOMIC DNA]</scope>
    <source>
        <strain evidence="2 3">DSM 26725</strain>
    </source>
</reference>
<keyword evidence="3" id="KW-1185">Reference proteome</keyword>
<dbReference type="InterPro" id="IPR002798">
    <property type="entry name" value="SpoIIM-like"/>
</dbReference>
<gene>
    <name evidence="2" type="ORF">DFR46_1555</name>
</gene>